<evidence type="ECO:0000256" key="1">
    <source>
        <dbReference type="ARBA" id="ARBA00012493"/>
    </source>
</evidence>
<dbReference type="PANTHER" id="PTHR37984:SF5">
    <property type="entry name" value="PROTEIN NYNRIN-LIKE"/>
    <property type="match status" value="1"/>
</dbReference>
<dbReference type="AlphaFoldDB" id="A0A8J6HWN1"/>
<name>A0A8J6HWN1_TENMO</name>
<reference evidence="3" key="1">
    <citation type="journal article" date="2020" name="J Insects Food Feed">
        <title>The yellow mealworm (Tenebrio molitor) genome: a resource for the emerging insects as food and feed industry.</title>
        <authorList>
            <person name="Eriksson T."/>
            <person name="Andere A."/>
            <person name="Kelstrup H."/>
            <person name="Emery V."/>
            <person name="Picard C."/>
        </authorList>
    </citation>
    <scope>NUCLEOTIDE SEQUENCE</scope>
    <source>
        <strain evidence="3">Stoneville</strain>
        <tissue evidence="3">Whole head</tissue>
    </source>
</reference>
<evidence type="ECO:0000256" key="2">
    <source>
        <dbReference type="SAM" id="MobiDB-lite"/>
    </source>
</evidence>
<organism evidence="3 4">
    <name type="scientific">Tenebrio molitor</name>
    <name type="common">Yellow mealworm beetle</name>
    <dbReference type="NCBI Taxonomy" id="7067"/>
    <lineage>
        <taxon>Eukaryota</taxon>
        <taxon>Metazoa</taxon>
        <taxon>Ecdysozoa</taxon>
        <taxon>Arthropoda</taxon>
        <taxon>Hexapoda</taxon>
        <taxon>Insecta</taxon>
        <taxon>Pterygota</taxon>
        <taxon>Neoptera</taxon>
        <taxon>Endopterygota</taxon>
        <taxon>Coleoptera</taxon>
        <taxon>Polyphaga</taxon>
        <taxon>Cucujiformia</taxon>
        <taxon>Tenebrionidae</taxon>
        <taxon>Tenebrio</taxon>
    </lineage>
</organism>
<dbReference type="EC" id="2.7.7.49" evidence="1"/>
<evidence type="ECO:0000313" key="3">
    <source>
        <dbReference type="EMBL" id="KAH0822079.1"/>
    </source>
</evidence>
<dbReference type="Gene3D" id="3.30.70.270">
    <property type="match status" value="1"/>
</dbReference>
<gene>
    <name evidence="3" type="ORF">GEV33_000711</name>
</gene>
<dbReference type="EMBL" id="JABDTM020004473">
    <property type="protein sequence ID" value="KAH0822079.1"/>
    <property type="molecule type" value="Genomic_DNA"/>
</dbReference>
<protein>
    <recommendedName>
        <fullName evidence="1">RNA-directed DNA polymerase</fullName>
        <ecNumber evidence="1">2.7.7.49</ecNumber>
    </recommendedName>
</protein>
<dbReference type="GO" id="GO:0003964">
    <property type="term" value="F:RNA-directed DNA polymerase activity"/>
    <property type="evidence" value="ECO:0007669"/>
    <property type="project" value="UniProtKB-EC"/>
</dbReference>
<comment type="caution">
    <text evidence="3">The sequence shown here is derived from an EMBL/GenBank/DDBJ whole genome shotgun (WGS) entry which is preliminary data.</text>
</comment>
<evidence type="ECO:0000313" key="4">
    <source>
        <dbReference type="Proteomes" id="UP000719412"/>
    </source>
</evidence>
<keyword evidence="4" id="KW-1185">Reference proteome</keyword>
<proteinExistence type="predicted"/>
<sequence>MLDRPDIIRDLGVSFDPNAEKAATPFERASSANLQKTPRRLRETLGEGRRSADLTGRYLTADDEFHVTLDYVLATLHNNDAVYINVTILGSEMLGFLDSGPSHVFVNTTDCDRLLALGLRLKATPVNSYSLADDTLVECLGKLGSLFARCVRLEKLNKSPLPPSTTRARSRFSPAIFPLAEFTTPQDYQPHPLVPSLAASTMARSRGGTDMPRPKNVRGVRRLRGTISWFRKFVKDFSTIVEPITGLTRKNASLKWMPDCEKAFSKIKDNVDLGGILTQEFDGDERVICYVSKALSNAELEYSSGVTWNSPSSPSSPTVMRSSGCTHSRIRSANSEDGSCGCKILISKSFTDPERTTSTQIFSVPEANALDANPFDDIECGRDLWFDRLKQRIAEEALRFPNFRIENGRLYKSVRERADITTNREPVRTSESTRPTLRTAKHEATRKTPYFVNFGHEMIYDERQYARIRDQARFAPSSDSDDDDDNDHLTRLTRIRHEVRQKLQWARERAKLFYDHKRRPLSFEKGDLVWKREYPSADSTKHFTAKLAKRFKGPYTVAQRIGSNVYALNDPLVVPAESGTSKI</sequence>
<dbReference type="SUPFAM" id="SSF56672">
    <property type="entry name" value="DNA/RNA polymerases"/>
    <property type="match status" value="1"/>
</dbReference>
<feature type="region of interest" description="Disordered" evidence="2">
    <location>
        <begin position="421"/>
        <end position="442"/>
    </location>
</feature>
<reference evidence="3" key="2">
    <citation type="submission" date="2021-08" db="EMBL/GenBank/DDBJ databases">
        <authorList>
            <person name="Eriksson T."/>
        </authorList>
    </citation>
    <scope>NUCLEOTIDE SEQUENCE</scope>
    <source>
        <strain evidence="3">Stoneville</strain>
        <tissue evidence="3">Whole head</tissue>
    </source>
</reference>
<dbReference type="Proteomes" id="UP000719412">
    <property type="component" value="Unassembled WGS sequence"/>
</dbReference>
<dbReference type="InterPro" id="IPR050951">
    <property type="entry name" value="Retrovirus_Pol_polyprotein"/>
</dbReference>
<dbReference type="InterPro" id="IPR043502">
    <property type="entry name" value="DNA/RNA_pol_sf"/>
</dbReference>
<accession>A0A8J6HWN1</accession>
<dbReference type="FunFam" id="3.30.70.270:FF:000020">
    <property type="entry name" value="Transposon Tf2-6 polyprotein-like Protein"/>
    <property type="match status" value="1"/>
</dbReference>
<feature type="compositionally biased region" description="Polar residues" evidence="2">
    <location>
        <begin position="421"/>
        <end position="436"/>
    </location>
</feature>
<dbReference type="PANTHER" id="PTHR37984">
    <property type="entry name" value="PROTEIN CBG26694"/>
    <property type="match status" value="1"/>
</dbReference>
<dbReference type="InterPro" id="IPR043128">
    <property type="entry name" value="Rev_trsase/Diguanyl_cyclase"/>
</dbReference>